<name>A0ABW1QZ15_9ACTN</name>
<evidence type="ECO:0000313" key="1">
    <source>
        <dbReference type="EMBL" id="MFC6153633.1"/>
    </source>
</evidence>
<proteinExistence type="predicted"/>
<organism evidence="1 2">
    <name type="scientific">Nocardioides yefusunii</name>
    <dbReference type="NCBI Taxonomy" id="2500546"/>
    <lineage>
        <taxon>Bacteria</taxon>
        <taxon>Bacillati</taxon>
        <taxon>Actinomycetota</taxon>
        <taxon>Actinomycetes</taxon>
        <taxon>Propionibacteriales</taxon>
        <taxon>Nocardioidaceae</taxon>
        <taxon>Nocardioides</taxon>
    </lineage>
</organism>
<comment type="caution">
    <text evidence="1">The sequence shown here is derived from an EMBL/GenBank/DDBJ whole genome shotgun (WGS) entry which is preliminary data.</text>
</comment>
<reference evidence="2" key="1">
    <citation type="journal article" date="2019" name="Int. J. Syst. Evol. Microbiol.">
        <title>The Global Catalogue of Microorganisms (GCM) 10K type strain sequencing project: providing services to taxonomists for standard genome sequencing and annotation.</title>
        <authorList>
            <consortium name="The Broad Institute Genomics Platform"/>
            <consortium name="The Broad Institute Genome Sequencing Center for Infectious Disease"/>
            <person name="Wu L."/>
            <person name="Ma J."/>
        </authorList>
    </citation>
    <scope>NUCLEOTIDE SEQUENCE [LARGE SCALE GENOMIC DNA]</scope>
    <source>
        <strain evidence="2">DFY28</strain>
    </source>
</reference>
<accession>A0ABW1QZ15</accession>
<dbReference type="EMBL" id="JBHSQI010000004">
    <property type="protein sequence ID" value="MFC6153633.1"/>
    <property type="molecule type" value="Genomic_DNA"/>
</dbReference>
<protein>
    <submittedName>
        <fullName evidence="1">Uncharacterized protein</fullName>
    </submittedName>
</protein>
<dbReference type="Proteomes" id="UP001596098">
    <property type="component" value="Unassembled WGS sequence"/>
</dbReference>
<dbReference type="RefSeq" id="WP_128220069.1">
    <property type="nucleotide sequence ID" value="NZ_CP034929.1"/>
</dbReference>
<sequence>MGKRPADDARPHPGDEIRRRLGQALSEQFPVRVSSHHCDDESHGFVVALGKRWAAIALLDEGRRHDGWDLVRLRDVSRVRRSRREKVAERILRARGTWPLLAPVGLDLDRASRLLGTLAARGDLVSIHCERERPDALWVGVPLAAEGRDVVVHELNTVGEWDNDPSYFTARDITRITVGDAYMEGLALVAPPRPPLTEHG</sequence>
<keyword evidence="2" id="KW-1185">Reference proteome</keyword>
<gene>
    <name evidence="1" type="ORF">ACFPWU_08155</name>
</gene>
<evidence type="ECO:0000313" key="2">
    <source>
        <dbReference type="Proteomes" id="UP001596098"/>
    </source>
</evidence>